<dbReference type="Proteomes" id="UP000595254">
    <property type="component" value="Chromosome"/>
</dbReference>
<dbReference type="Pfam" id="PF12746">
    <property type="entry name" value="GNAT_acetyltran"/>
    <property type="match status" value="1"/>
</dbReference>
<organism evidence="2 3">
    <name type="scientific">Peribacillus psychrosaccharolyticus</name>
    <name type="common">Bacillus psychrosaccharolyticus</name>
    <dbReference type="NCBI Taxonomy" id="1407"/>
    <lineage>
        <taxon>Bacteria</taxon>
        <taxon>Bacillati</taxon>
        <taxon>Bacillota</taxon>
        <taxon>Bacilli</taxon>
        <taxon>Bacillales</taxon>
        <taxon>Bacillaceae</taxon>
        <taxon>Peribacillus</taxon>
    </lineage>
</organism>
<dbReference type="PANTHER" id="PTHR31143:SF2">
    <property type="entry name" value="FR47-LIKE DOMAIN-CONTAINING PROTEIN-RELATED"/>
    <property type="match status" value="1"/>
</dbReference>
<keyword evidence="3" id="KW-1185">Reference proteome</keyword>
<accession>A0A974NQK0</accession>
<dbReference type="InterPro" id="IPR016181">
    <property type="entry name" value="Acyl_CoA_acyltransferase"/>
</dbReference>
<dbReference type="PANTHER" id="PTHR31143">
    <property type="match status" value="1"/>
</dbReference>
<dbReference type="PROSITE" id="PS51186">
    <property type="entry name" value="GNAT"/>
    <property type="match status" value="1"/>
</dbReference>
<name>A0A974NQK0_PERPY</name>
<dbReference type="InterPro" id="IPR027365">
    <property type="entry name" value="GNAT_acetyltra_YdfB-like"/>
</dbReference>
<dbReference type="AlphaFoldDB" id="A0A974NQK0"/>
<evidence type="ECO:0000313" key="2">
    <source>
        <dbReference type="EMBL" id="QQT02009.1"/>
    </source>
</evidence>
<dbReference type="Gene3D" id="3.40.630.30">
    <property type="match status" value="1"/>
</dbReference>
<feature type="domain" description="N-acetyltransferase" evidence="1">
    <location>
        <begin position="142"/>
        <end position="273"/>
    </location>
</feature>
<dbReference type="SUPFAM" id="SSF55729">
    <property type="entry name" value="Acyl-CoA N-acyltransferases (Nat)"/>
    <property type="match status" value="1"/>
</dbReference>
<evidence type="ECO:0000259" key="1">
    <source>
        <dbReference type="PROSITE" id="PS51186"/>
    </source>
</evidence>
<reference evidence="2 3" key="1">
    <citation type="submission" date="2021-01" db="EMBL/GenBank/DDBJ databases">
        <title>FDA dAtabase for Regulatory Grade micrObial Sequences (FDA-ARGOS): Supporting development and validation of Infectious Disease Dx tests.</title>
        <authorList>
            <person name="Nelson B."/>
            <person name="Plummer A."/>
            <person name="Tallon L."/>
            <person name="Sadzewicz L."/>
            <person name="Zhao X."/>
            <person name="Boylan J."/>
            <person name="Ott S."/>
            <person name="Bowen H."/>
            <person name="Vavikolanu K."/>
            <person name="Mehta A."/>
            <person name="Aluvathingal J."/>
            <person name="Nadendla S."/>
            <person name="Myers T."/>
            <person name="Yan Y."/>
            <person name="Sichtig H."/>
        </authorList>
    </citation>
    <scope>NUCLEOTIDE SEQUENCE [LARGE SCALE GENOMIC DNA]</scope>
    <source>
        <strain evidence="2 3">FDAARGOS_1161</strain>
    </source>
</reference>
<proteinExistence type="predicted"/>
<evidence type="ECO:0000313" key="3">
    <source>
        <dbReference type="Proteomes" id="UP000595254"/>
    </source>
</evidence>
<dbReference type="InterPro" id="IPR000182">
    <property type="entry name" value="GNAT_dom"/>
</dbReference>
<dbReference type="KEGG" id="ppsr:I6J18_09315"/>
<dbReference type="RefSeq" id="WP_040375498.1">
    <property type="nucleotide sequence ID" value="NZ_CP068053.1"/>
</dbReference>
<sequence length="273" mass="31207">MIVELDKSEFGKCRGLLHPGGQLEAKAIVEGINPGRIFVDNRLQPETGLIWLGNNDGFLFIGKEDNESFNTNINYFIDSFITQEAKKVHLDCFEAIGNHNKWNKTIEEVFEHRGLGTWNQRIYLLKAERYRSNCEPVLKEGYEVVKIDETLFDNNGAINLDFLHAKILEFWFSPERFLEEGCGYCVVYNREVVSICFSGFLVGNVHGISIETVDAHQGKKLAQKIAHQFVKDCLKNNQAPYWDCMESNKPSIAIAENLGFEKMSTYVGYEFSL</sequence>
<dbReference type="EMBL" id="CP068053">
    <property type="protein sequence ID" value="QQT02009.1"/>
    <property type="molecule type" value="Genomic_DNA"/>
</dbReference>
<protein>
    <submittedName>
        <fullName evidence="2">GNAT family N-acetyltransferase</fullName>
    </submittedName>
</protein>
<gene>
    <name evidence="2" type="ORF">I6J18_09315</name>
</gene>
<dbReference type="GO" id="GO:0016747">
    <property type="term" value="F:acyltransferase activity, transferring groups other than amino-acyl groups"/>
    <property type="evidence" value="ECO:0007669"/>
    <property type="project" value="InterPro"/>
</dbReference>